<accession>A0AAD2HCE9</accession>
<keyword evidence="3" id="KW-1185">Reference proteome</keyword>
<evidence type="ECO:0000256" key="1">
    <source>
        <dbReference type="SAM" id="MobiDB-lite"/>
    </source>
</evidence>
<dbReference type="Proteomes" id="UP001295794">
    <property type="component" value="Unassembled WGS sequence"/>
</dbReference>
<gene>
    <name evidence="2" type="ORF">MYCIT1_LOCUS21104</name>
</gene>
<organism evidence="2 3">
    <name type="scientific">Mycena citricolor</name>
    <dbReference type="NCBI Taxonomy" id="2018698"/>
    <lineage>
        <taxon>Eukaryota</taxon>
        <taxon>Fungi</taxon>
        <taxon>Dikarya</taxon>
        <taxon>Basidiomycota</taxon>
        <taxon>Agaricomycotina</taxon>
        <taxon>Agaricomycetes</taxon>
        <taxon>Agaricomycetidae</taxon>
        <taxon>Agaricales</taxon>
        <taxon>Marasmiineae</taxon>
        <taxon>Mycenaceae</taxon>
        <taxon>Mycena</taxon>
    </lineage>
</organism>
<proteinExistence type="predicted"/>
<comment type="caution">
    <text evidence="2">The sequence shown here is derived from an EMBL/GenBank/DDBJ whole genome shotgun (WGS) entry which is preliminary data.</text>
</comment>
<dbReference type="EMBL" id="CAVNYO010000400">
    <property type="protein sequence ID" value="CAK5274124.1"/>
    <property type="molecule type" value="Genomic_DNA"/>
</dbReference>
<dbReference type="AlphaFoldDB" id="A0AAD2HCE9"/>
<protein>
    <submittedName>
        <fullName evidence="2">Uncharacterized protein</fullName>
    </submittedName>
</protein>
<reference evidence="2" key="1">
    <citation type="submission" date="2023-11" db="EMBL/GenBank/DDBJ databases">
        <authorList>
            <person name="De Vega J J."/>
            <person name="De Vega J J."/>
        </authorList>
    </citation>
    <scope>NUCLEOTIDE SEQUENCE</scope>
</reference>
<evidence type="ECO:0000313" key="3">
    <source>
        <dbReference type="Proteomes" id="UP001295794"/>
    </source>
</evidence>
<sequence>RPRFLSLSATSGYNIKSGVQSRKTYIPSPSPRCNSKYSPSSPPSWLPLPLRLAVSLSPLGLRVPPAPSDVARTPISPLTFCAARGFARCRCIV</sequence>
<feature type="region of interest" description="Disordered" evidence="1">
    <location>
        <begin position="22"/>
        <end position="43"/>
    </location>
</feature>
<evidence type="ECO:0000313" key="2">
    <source>
        <dbReference type="EMBL" id="CAK5274124.1"/>
    </source>
</evidence>
<feature type="non-terminal residue" evidence="2">
    <location>
        <position position="93"/>
    </location>
</feature>
<name>A0AAD2HCE9_9AGAR</name>